<name>E6XG18_SHEP2</name>
<dbReference type="AlphaFoldDB" id="E6XG18"/>
<organism evidence="1 2">
    <name type="scientific">Shewanella putrefaciens (strain 200)</name>
    <dbReference type="NCBI Taxonomy" id="399804"/>
    <lineage>
        <taxon>Bacteria</taxon>
        <taxon>Pseudomonadati</taxon>
        <taxon>Pseudomonadota</taxon>
        <taxon>Gammaproteobacteria</taxon>
        <taxon>Alteromonadales</taxon>
        <taxon>Shewanellaceae</taxon>
        <taxon>Shewanella</taxon>
    </lineage>
</organism>
<dbReference type="Proteomes" id="UP000008209">
    <property type="component" value="Chromosome"/>
</dbReference>
<evidence type="ECO:0000313" key="1">
    <source>
        <dbReference type="EMBL" id="ADV55096.1"/>
    </source>
</evidence>
<proteinExistence type="predicted"/>
<protein>
    <submittedName>
        <fullName evidence="1">Uncharacterized protein</fullName>
    </submittedName>
</protein>
<dbReference type="HOGENOM" id="CLU_3296427_0_0_6"/>
<dbReference type="KEGG" id="shp:Sput200_2688"/>
<gene>
    <name evidence="1" type="ordered locus">Sput200_2688</name>
</gene>
<sequence>MFLGMMVLQLLSLMFAEMDSCLRGSDSTLVNDSVQGMTEF</sequence>
<evidence type="ECO:0000313" key="2">
    <source>
        <dbReference type="Proteomes" id="UP000008209"/>
    </source>
</evidence>
<reference evidence="1 2" key="1">
    <citation type="submission" date="2011-01" db="EMBL/GenBank/DDBJ databases">
        <title>Complete sequence of Shewanella putrefaciens 200.</title>
        <authorList>
            <consortium name="US DOE Joint Genome Institute"/>
            <person name="Lucas S."/>
            <person name="Copeland A."/>
            <person name="Lapidus A."/>
            <person name="Cheng J.-F."/>
            <person name="Bruce D."/>
            <person name="Goodwin L."/>
            <person name="Pitluck S."/>
            <person name="Munk A.C."/>
            <person name="Detter J.C."/>
            <person name="Han C."/>
            <person name="Tapia R."/>
            <person name="Land M."/>
            <person name="Hauser L."/>
            <person name="Chang Y.-J."/>
            <person name="Jeffries C."/>
            <person name="Kyrpides N."/>
            <person name="Ivanova N."/>
            <person name="Mikhailova N."/>
            <person name="Kolker E."/>
            <person name="Lawrence C."/>
            <person name="McCue L.A."/>
            <person name="DiChristina T."/>
            <person name="Nealson K."/>
            <person name="Fredrickson J.K."/>
            <person name="Woyke T."/>
        </authorList>
    </citation>
    <scope>NUCLEOTIDE SEQUENCE [LARGE SCALE GENOMIC DNA]</scope>
    <source>
        <strain evidence="1 2">200</strain>
    </source>
</reference>
<accession>E6XG18</accession>
<dbReference type="EMBL" id="CP002457">
    <property type="protein sequence ID" value="ADV55096.1"/>
    <property type="molecule type" value="Genomic_DNA"/>
</dbReference>